<dbReference type="Pfam" id="PF01408">
    <property type="entry name" value="GFO_IDH_MocA"/>
    <property type="match status" value="1"/>
</dbReference>
<dbReference type="KEGG" id="gvi:glr4349"/>
<dbReference type="PATRIC" id="fig|251221.4.peg.4377"/>
<dbReference type="Proteomes" id="UP000000557">
    <property type="component" value="Chromosome"/>
</dbReference>
<evidence type="ECO:0000313" key="6">
    <source>
        <dbReference type="Proteomes" id="UP000000557"/>
    </source>
</evidence>
<keyword evidence="2" id="KW-0560">Oxidoreductase</keyword>
<evidence type="ECO:0000313" key="5">
    <source>
        <dbReference type="EMBL" id="BAC92290.1"/>
    </source>
</evidence>
<reference evidence="5 6" key="1">
    <citation type="journal article" date="2003" name="DNA Res.">
        <title>Complete genome structure of Gloeobacter violaceus PCC 7421, a cyanobacterium that lacks thylakoids.</title>
        <authorList>
            <person name="Nakamura Y."/>
            <person name="Kaneko T."/>
            <person name="Sato S."/>
            <person name="Mimuro M."/>
            <person name="Miyashita H."/>
            <person name="Tsuchiya T."/>
            <person name="Sasamoto S."/>
            <person name="Watanabe A."/>
            <person name="Kawashima K."/>
            <person name="Kishida Y."/>
            <person name="Kiyokawa C."/>
            <person name="Kohara M."/>
            <person name="Matsumoto M."/>
            <person name="Matsuno A."/>
            <person name="Nakazaki N."/>
            <person name="Shimpo S."/>
            <person name="Takeuchi C."/>
            <person name="Yamada M."/>
            <person name="Tabata S."/>
        </authorList>
    </citation>
    <scope>NUCLEOTIDE SEQUENCE [LARGE SCALE GENOMIC DNA]</scope>
    <source>
        <strain evidence="6">ATCC 29082 / PCC 7421</strain>
    </source>
</reference>
<reference evidence="5 6" key="2">
    <citation type="journal article" date="2003" name="DNA Res.">
        <title>Complete genome structure of Gloeobacter violaceus PCC 7421, a cyanobacterium that lacks thylakoids (supplement).</title>
        <authorList>
            <person name="Nakamura Y."/>
            <person name="Kaneko T."/>
            <person name="Sato S."/>
            <person name="Mimuro M."/>
            <person name="Miyashita H."/>
            <person name="Tsuchiya T."/>
            <person name="Sasamoto S."/>
            <person name="Watanabe A."/>
            <person name="Kawashima K."/>
            <person name="Kishida Y."/>
            <person name="Kiyokawa C."/>
            <person name="Kohara M."/>
            <person name="Matsumoto M."/>
            <person name="Matsuno A."/>
            <person name="Nakazaki N."/>
            <person name="Shimpo S."/>
            <person name="Takeuchi C."/>
            <person name="Yamada M."/>
            <person name="Tabata S."/>
        </authorList>
    </citation>
    <scope>NUCLEOTIDE SEQUENCE [LARGE SCALE GENOMIC DNA]</scope>
    <source>
        <strain evidence="6">ATCC 29082 / PCC 7421</strain>
    </source>
</reference>
<evidence type="ECO:0000259" key="4">
    <source>
        <dbReference type="Pfam" id="PF02894"/>
    </source>
</evidence>
<keyword evidence="6" id="KW-1185">Reference proteome</keyword>
<name>Q7ND87_GLOVI</name>
<dbReference type="GO" id="GO:0016491">
    <property type="term" value="F:oxidoreductase activity"/>
    <property type="evidence" value="ECO:0007669"/>
    <property type="project" value="UniProtKB-KW"/>
</dbReference>
<dbReference type="AlphaFoldDB" id="Q7ND87"/>
<dbReference type="eggNOG" id="COG0673">
    <property type="taxonomic scope" value="Bacteria"/>
</dbReference>
<dbReference type="STRING" id="251221.gene:10761868"/>
<organism evidence="5 6">
    <name type="scientific">Gloeobacter violaceus (strain ATCC 29082 / PCC 7421)</name>
    <dbReference type="NCBI Taxonomy" id="251221"/>
    <lineage>
        <taxon>Bacteria</taxon>
        <taxon>Bacillati</taxon>
        <taxon>Cyanobacteriota</taxon>
        <taxon>Cyanophyceae</taxon>
        <taxon>Gloeobacterales</taxon>
        <taxon>Gloeobacteraceae</taxon>
        <taxon>Gloeobacter</taxon>
    </lineage>
</organism>
<dbReference type="InterPro" id="IPR000683">
    <property type="entry name" value="Gfo/Idh/MocA-like_OxRdtase_N"/>
</dbReference>
<dbReference type="Gene3D" id="3.30.360.10">
    <property type="entry name" value="Dihydrodipicolinate Reductase, domain 2"/>
    <property type="match status" value="1"/>
</dbReference>
<feature type="domain" description="Gfo/Idh/MocA-like oxidoreductase C-terminal" evidence="4">
    <location>
        <begin position="150"/>
        <end position="372"/>
    </location>
</feature>
<proteinExistence type="inferred from homology"/>
<dbReference type="Pfam" id="PF02894">
    <property type="entry name" value="GFO_IDH_MocA_C"/>
    <property type="match status" value="1"/>
</dbReference>
<dbReference type="InterPro" id="IPR004104">
    <property type="entry name" value="Gfo/Idh/MocA-like_OxRdtase_C"/>
</dbReference>
<dbReference type="InterPro" id="IPR050463">
    <property type="entry name" value="Gfo/Idh/MocA_oxidrdct_glycsds"/>
</dbReference>
<dbReference type="PhylomeDB" id="Q7ND87"/>
<evidence type="ECO:0000256" key="2">
    <source>
        <dbReference type="ARBA" id="ARBA00023002"/>
    </source>
</evidence>
<dbReference type="EnsemblBacteria" id="BAC92290">
    <property type="protein sequence ID" value="BAC92290"/>
    <property type="gene ID" value="BAC92290"/>
</dbReference>
<feature type="domain" description="Gfo/Idh/MocA-like oxidoreductase N-terminal" evidence="3">
    <location>
        <begin position="16"/>
        <end position="136"/>
    </location>
</feature>
<dbReference type="GO" id="GO:0000166">
    <property type="term" value="F:nucleotide binding"/>
    <property type="evidence" value="ECO:0007669"/>
    <property type="project" value="InterPro"/>
</dbReference>
<sequence>MIHSAPGRGFTMARIGIGIIGTGFGQKIHLPGFQALAEAMDLQVLAVLGRDGDRIAQVARQFDVPYPCTSIEQLLEIPGLGAVSIASPPFLHYEQAMATIAAGKHLLCEKPVALAGFEAYRLLEAATARSLIHAVDFEFRCIPEWQLLHELLMEGAVGALHLVTVDWLVEGRADPRRPWSWYAERERGGGALGSLGSHLFDYLGWLFGPLTRLNARLDTLIHSRPDPVSGDWLPVDSDDSCQLWLELTDGTPVNARLCTATWQGTGHRLAVYGERGSLVLANDNQKDYVHGFKLQRANAGGVLEPVEVPERLRFERTYPDGRLAPFIAIARRFLEGIREGETVVPSLREGAYAQLLMDLAQRSHREQVWLEVPVEAFPGETSA</sequence>
<dbReference type="PANTHER" id="PTHR43818">
    <property type="entry name" value="BCDNA.GH03377"/>
    <property type="match status" value="1"/>
</dbReference>
<dbReference type="EMBL" id="BA000045">
    <property type="protein sequence ID" value="BAC92290.1"/>
    <property type="molecule type" value="Genomic_DNA"/>
</dbReference>
<dbReference type="OrthoDB" id="9815825at2"/>
<evidence type="ECO:0000256" key="1">
    <source>
        <dbReference type="ARBA" id="ARBA00010928"/>
    </source>
</evidence>
<evidence type="ECO:0000259" key="3">
    <source>
        <dbReference type="Pfam" id="PF01408"/>
    </source>
</evidence>
<dbReference type="SUPFAM" id="SSF55347">
    <property type="entry name" value="Glyceraldehyde-3-phosphate dehydrogenase-like, C-terminal domain"/>
    <property type="match status" value="1"/>
</dbReference>
<dbReference type="Gene3D" id="3.40.50.720">
    <property type="entry name" value="NAD(P)-binding Rossmann-like Domain"/>
    <property type="match status" value="1"/>
</dbReference>
<comment type="similarity">
    <text evidence="1">Belongs to the Gfo/Idh/MocA family.</text>
</comment>
<accession>Q7ND87</accession>
<protein>
    <submittedName>
        <fullName evidence="5">Glr4349 protein</fullName>
    </submittedName>
</protein>
<dbReference type="InParanoid" id="Q7ND87"/>
<dbReference type="SUPFAM" id="SSF51735">
    <property type="entry name" value="NAD(P)-binding Rossmann-fold domains"/>
    <property type="match status" value="1"/>
</dbReference>
<gene>
    <name evidence="5" type="ordered locus">glr4349</name>
</gene>
<dbReference type="PANTHER" id="PTHR43818:SF11">
    <property type="entry name" value="BCDNA.GH03377"/>
    <property type="match status" value="1"/>
</dbReference>
<dbReference type="HOGENOM" id="CLU_023194_17_2_3"/>
<dbReference type="InterPro" id="IPR036291">
    <property type="entry name" value="NAD(P)-bd_dom_sf"/>
</dbReference>